<proteinExistence type="predicted"/>
<dbReference type="InterPro" id="IPR025395">
    <property type="entry name" value="Phage_tail_terminator-like"/>
</dbReference>
<name>A0ABT3HH81_9HYPH</name>
<dbReference type="RefSeq" id="WP_264603303.1">
    <property type="nucleotide sequence ID" value="NZ_JAOQNS010000014.1"/>
</dbReference>
<keyword evidence="2" id="KW-1185">Reference proteome</keyword>
<evidence type="ECO:0000313" key="2">
    <source>
        <dbReference type="Proteomes" id="UP001209755"/>
    </source>
</evidence>
<dbReference type="Pfam" id="PF13554">
    <property type="entry name" value="Phage_tail_terminator_5"/>
    <property type="match status" value="1"/>
</dbReference>
<sequence length="140" mass="15222">MTFASERAAIETRFNTEWTTGSPAALRTPVGWDAQTFEPPTDESSVRLTILNGDGINQSMGDPGNNAIRYAGVVMIQVFTPGGQGSAAARALVDLIEPIFTNWRSGNILFRTMNVGTPDTSPPFYMVPVSFPYQRDSFLG</sequence>
<protein>
    <submittedName>
        <fullName evidence="1">Uncharacterized protein</fullName>
    </submittedName>
</protein>
<comment type="caution">
    <text evidence="1">The sequence shown here is derived from an EMBL/GenBank/DDBJ whole genome shotgun (WGS) entry which is preliminary data.</text>
</comment>
<dbReference type="EMBL" id="JAOQNS010000014">
    <property type="protein sequence ID" value="MCW2309725.1"/>
    <property type="molecule type" value="Genomic_DNA"/>
</dbReference>
<evidence type="ECO:0000313" key="1">
    <source>
        <dbReference type="EMBL" id="MCW2309725.1"/>
    </source>
</evidence>
<reference evidence="2" key="1">
    <citation type="submission" date="2023-07" db="EMBL/GenBank/DDBJ databases">
        <title>Genome sequencing of Purple Non-Sulfur Bacteria from various extreme environments.</title>
        <authorList>
            <person name="Mayer M."/>
        </authorList>
    </citation>
    <scope>NUCLEOTIDE SEQUENCE [LARGE SCALE GENOMIC DNA]</scope>
    <source>
        <strain evidence="2">DSM 17935</strain>
    </source>
</reference>
<dbReference type="Proteomes" id="UP001209755">
    <property type="component" value="Unassembled WGS sequence"/>
</dbReference>
<accession>A0ABT3HH81</accession>
<organism evidence="1 2">
    <name type="scientific">Rhodobium gokarnense</name>
    <dbReference type="NCBI Taxonomy" id="364296"/>
    <lineage>
        <taxon>Bacteria</taxon>
        <taxon>Pseudomonadati</taxon>
        <taxon>Pseudomonadota</taxon>
        <taxon>Alphaproteobacteria</taxon>
        <taxon>Hyphomicrobiales</taxon>
        <taxon>Rhodobiaceae</taxon>
        <taxon>Rhodobium</taxon>
    </lineage>
</organism>
<gene>
    <name evidence="1" type="ORF">M2319_004084</name>
</gene>
<dbReference type="Gene3D" id="3.30.2000.20">
    <property type="match status" value="1"/>
</dbReference>